<keyword evidence="5" id="KW-0969">Cilium</keyword>
<evidence type="ECO:0000256" key="4">
    <source>
        <dbReference type="HAMAP-Rule" id="MF_01185"/>
    </source>
</evidence>
<keyword evidence="5" id="KW-0282">Flagellum</keyword>
<evidence type="ECO:0000256" key="3">
    <source>
        <dbReference type="ARBA" id="ARBA00022845"/>
    </source>
</evidence>
<keyword evidence="1 4" id="KW-0963">Cytoplasm</keyword>
<gene>
    <name evidence="4 5" type="primary">fliW</name>
    <name evidence="5" type="ORF">KDW03_06345</name>
</gene>
<dbReference type="PANTHER" id="PTHR39190">
    <property type="entry name" value="FLAGELLAR ASSEMBLY FACTOR FLIW"/>
    <property type="match status" value="1"/>
</dbReference>
<comment type="similarity">
    <text evidence="4">Belongs to the FliW family.</text>
</comment>
<dbReference type="InterPro" id="IPR024046">
    <property type="entry name" value="Flagellar_assmbl_FliW_dom_sf"/>
</dbReference>
<evidence type="ECO:0000256" key="1">
    <source>
        <dbReference type="ARBA" id="ARBA00022490"/>
    </source>
</evidence>
<dbReference type="Gene3D" id="2.30.290.10">
    <property type="entry name" value="BH3618-like"/>
    <property type="match status" value="1"/>
</dbReference>
<keyword evidence="2 4" id="KW-1005">Bacterial flagellum biogenesis</keyword>
<dbReference type="GO" id="GO:0006417">
    <property type="term" value="P:regulation of translation"/>
    <property type="evidence" value="ECO:0007669"/>
    <property type="project" value="UniProtKB-KW"/>
</dbReference>
<dbReference type="Pfam" id="PF02623">
    <property type="entry name" value="FliW"/>
    <property type="match status" value="1"/>
</dbReference>
<proteinExistence type="inferred from homology"/>
<protein>
    <recommendedName>
        <fullName evidence="4">Flagellar assembly factor FliW</fullName>
    </recommendedName>
</protein>
<dbReference type="SUPFAM" id="SSF141457">
    <property type="entry name" value="BH3618-like"/>
    <property type="match status" value="1"/>
</dbReference>
<evidence type="ECO:0000256" key="2">
    <source>
        <dbReference type="ARBA" id="ARBA00022795"/>
    </source>
</evidence>
<dbReference type="InterPro" id="IPR003775">
    <property type="entry name" value="Flagellar_assembly_factor_FliW"/>
</dbReference>
<comment type="subunit">
    <text evidence="4">Interacts with translational regulator CsrA and flagellin(s).</text>
</comment>
<keyword evidence="6" id="KW-1185">Reference proteome</keyword>
<keyword evidence="5" id="KW-0966">Cell projection</keyword>
<keyword evidence="3 4" id="KW-0810">Translation regulation</keyword>
<evidence type="ECO:0000313" key="6">
    <source>
        <dbReference type="Proteomes" id="UP001056539"/>
    </source>
</evidence>
<dbReference type="PANTHER" id="PTHR39190:SF1">
    <property type="entry name" value="FLAGELLAR ASSEMBLY FACTOR FLIW"/>
    <property type="match status" value="1"/>
</dbReference>
<comment type="function">
    <text evidence="4">Acts as an anti-CsrA protein, binds CsrA and prevents it from repressing translation of its target genes, one of which is flagellin. Binds to flagellin and participates in the assembly of the flagellum.</text>
</comment>
<dbReference type="EMBL" id="CP073355">
    <property type="protein sequence ID" value="URA09125.1"/>
    <property type="molecule type" value="Genomic_DNA"/>
</dbReference>
<keyword evidence="4" id="KW-0143">Chaperone</keyword>
<evidence type="ECO:0000313" key="5">
    <source>
        <dbReference type="EMBL" id="URA09125.1"/>
    </source>
</evidence>
<dbReference type="KEGG" id="taqu:KDW03_06345"/>
<dbReference type="GO" id="GO:0044780">
    <property type="term" value="P:bacterial-type flagellum assembly"/>
    <property type="evidence" value="ECO:0007669"/>
    <property type="project" value="UniProtKB-UniRule"/>
</dbReference>
<accession>A0AAX3BA51</accession>
<organism evidence="5 6">
    <name type="scientific">Thermospira aquatica</name>
    <dbReference type="NCBI Taxonomy" id="2828656"/>
    <lineage>
        <taxon>Bacteria</taxon>
        <taxon>Pseudomonadati</taxon>
        <taxon>Spirochaetota</taxon>
        <taxon>Spirochaetia</taxon>
        <taxon>Brevinematales</taxon>
        <taxon>Thermospiraceae</taxon>
        <taxon>Thermospira</taxon>
    </lineage>
</organism>
<dbReference type="HAMAP" id="MF_01185">
    <property type="entry name" value="FliW"/>
    <property type="match status" value="1"/>
</dbReference>
<reference evidence="5" key="2">
    <citation type="submission" date="2022-06" db="EMBL/GenBank/DDBJ databases">
        <title>Thermospira aquatica gen. nov., sp. nov.</title>
        <authorList>
            <person name="Ben Ali Gam Z."/>
            <person name="Labat M."/>
        </authorList>
    </citation>
    <scope>NUCLEOTIDE SEQUENCE</scope>
    <source>
        <strain evidence="5">F1F22</strain>
    </source>
</reference>
<comment type="subcellular location">
    <subcellularLocation>
        <location evidence="4">Cytoplasm</location>
    </subcellularLocation>
</comment>
<dbReference type="AlphaFoldDB" id="A0AAX3BA51"/>
<dbReference type="GO" id="GO:0005737">
    <property type="term" value="C:cytoplasm"/>
    <property type="evidence" value="ECO:0007669"/>
    <property type="project" value="UniProtKB-SubCell"/>
</dbReference>
<dbReference type="RefSeq" id="WP_271434252.1">
    <property type="nucleotide sequence ID" value="NZ_CP073355.1"/>
</dbReference>
<name>A0AAX3BA51_9SPIR</name>
<reference evidence="5" key="1">
    <citation type="submission" date="2021-04" db="EMBL/GenBank/DDBJ databases">
        <authorList>
            <person name="Postec A."/>
        </authorList>
    </citation>
    <scope>NUCLEOTIDE SEQUENCE</scope>
    <source>
        <strain evidence="5">F1F22</strain>
    </source>
</reference>
<sequence>METIKTKAYGEIQVDPASQITFKREILGFEGLTKYYLIEMGDLPNFYWLQSAEEPELAFVVVNPRLFVENYKLVMDEIDWGLLEISENDEVIDLAIVNIPENIHNMTMNLLGPIVINATKRIAIQGISMNNAYGTKVPLFTKELSPTNT</sequence>
<dbReference type="Proteomes" id="UP001056539">
    <property type="component" value="Chromosome"/>
</dbReference>